<protein>
    <submittedName>
        <fullName evidence="1">Uncharacterized protein</fullName>
    </submittedName>
</protein>
<sequence length="107" mass="12315">MTEPLNKSPIHGSFMGIKKTLDPEASYIIFENDLTLGEESIFDPSHMAYTYFETHGFTWKKVKDETLQREYLVVCIGTGKEDEVLGQVMGYGFPRETVYYLYKAKEA</sequence>
<dbReference type="OrthoDB" id="5422023at2"/>
<evidence type="ECO:0000313" key="2">
    <source>
        <dbReference type="Proteomes" id="UP000014216"/>
    </source>
</evidence>
<dbReference type="AlphaFoldDB" id="S0FYM9"/>
<dbReference type="Proteomes" id="UP000014216">
    <property type="component" value="Unassembled WGS sequence"/>
</dbReference>
<organism evidence="1 2">
    <name type="scientific">Desulfotignum phosphitoxidans DSM 13687</name>
    <dbReference type="NCBI Taxonomy" id="1286635"/>
    <lineage>
        <taxon>Bacteria</taxon>
        <taxon>Pseudomonadati</taxon>
        <taxon>Thermodesulfobacteriota</taxon>
        <taxon>Desulfobacteria</taxon>
        <taxon>Desulfobacterales</taxon>
        <taxon>Desulfobacteraceae</taxon>
        <taxon>Desulfotignum</taxon>
    </lineage>
</organism>
<keyword evidence="2" id="KW-1185">Reference proteome</keyword>
<dbReference type="RefSeq" id="WP_006967711.1">
    <property type="nucleotide sequence ID" value="NZ_APJX01000009.1"/>
</dbReference>
<name>S0FYM9_9BACT</name>
<evidence type="ECO:0000313" key="1">
    <source>
        <dbReference type="EMBL" id="EMS78279.1"/>
    </source>
</evidence>
<proteinExistence type="predicted"/>
<comment type="caution">
    <text evidence="1">The sequence shown here is derived from an EMBL/GenBank/DDBJ whole genome shotgun (WGS) entry which is preliminary data.</text>
</comment>
<gene>
    <name evidence="1" type="ORF">Dpo_9c01110</name>
</gene>
<reference evidence="1 2" key="1">
    <citation type="journal article" date="2013" name="Genome Announc.">
        <title>Draft Genome Sequence of Desulfotignum phosphitoxidans DSM 13687 Strain FiPS-3.</title>
        <authorList>
            <person name="Poehlein A."/>
            <person name="Daniel R."/>
            <person name="Simeonova D.D."/>
        </authorList>
    </citation>
    <scope>NUCLEOTIDE SEQUENCE [LARGE SCALE GENOMIC DNA]</scope>
    <source>
        <strain evidence="1 2">DSM 13687</strain>
    </source>
</reference>
<accession>S0FYM9</accession>
<dbReference type="EMBL" id="APJX01000009">
    <property type="protein sequence ID" value="EMS78279.1"/>
    <property type="molecule type" value="Genomic_DNA"/>
</dbReference>